<dbReference type="PANTHER" id="PTHR33375:SF1">
    <property type="entry name" value="CHROMOSOME-PARTITIONING PROTEIN PARB-RELATED"/>
    <property type="match status" value="1"/>
</dbReference>
<proteinExistence type="inferred from homology"/>
<dbReference type="NCBIfam" id="TIGR00180">
    <property type="entry name" value="parB_part"/>
    <property type="match status" value="1"/>
</dbReference>
<dbReference type="GO" id="GO:0005694">
    <property type="term" value="C:chromosome"/>
    <property type="evidence" value="ECO:0007669"/>
    <property type="project" value="TreeGrafter"/>
</dbReference>
<dbReference type="OrthoDB" id="9796891at2"/>
<dbReference type="STRING" id="1873482.Xedl_03657"/>
<comment type="caution">
    <text evidence="4">The sequence shown here is derived from an EMBL/GenBank/DDBJ whole genome shotgun (WGS) entry which is preliminary data.</text>
</comment>
<dbReference type="RefSeq" id="WP_074025173.1">
    <property type="nucleotide sequence ID" value="NZ_CAWNAG010000164.1"/>
</dbReference>
<dbReference type="SUPFAM" id="SSF109709">
    <property type="entry name" value="KorB DNA-binding domain-like"/>
    <property type="match status" value="1"/>
</dbReference>
<dbReference type="Pfam" id="PF02195">
    <property type="entry name" value="ParB_N"/>
    <property type="match status" value="1"/>
</dbReference>
<dbReference type="InterPro" id="IPR036086">
    <property type="entry name" value="ParB/Sulfiredoxin_sf"/>
</dbReference>
<keyword evidence="5" id="KW-1185">Reference proteome</keyword>
<evidence type="ECO:0000256" key="2">
    <source>
        <dbReference type="SAM" id="MobiDB-lite"/>
    </source>
</evidence>
<dbReference type="GO" id="GO:0003677">
    <property type="term" value="F:DNA binding"/>
    <property type="evidence" value="ECO:0007669"/>
    <property type="project" value="InterPro"/>
</dbReference>
<dbReference type="InterPro" id="IPR004437">
    <property type="entry name" value="ParB/RepB/Spo0J"/>
</dbReference>
<dbReference type="Pfam" id="PF08535">
    <property type="entry name" value="KorB"/>
    <property type="match status" value="1"/>
</dbReference>
<sequence>MALNNLKGLSELAKAVKGKKGKEVLTVPVEDVISKAQVRKRFRNIEELAATLLTEGQQSPIIVFPKNEEGKFVIQKGERRWRACKHAGIETIDLVVNDKVQNNLDETAGELIENIQRDDLTPVEIAEALNLFIEEGWKQKDIADRLGKNITFISTHLSLLKLPDCVRELYDNEVCSDTETLNNLRLLFDLNEERCRAVCAVAMSDGITRKQSRELLNDTKRIKEEMEKGPLAGSGQSDEPRAGNTDDQTFNSSGNGTSEQLRNDEQNPIQQPINSGKNKDEEGSDALPPLPKNKEWKEVRPDSLIFAVNVNLDGETKRGVIMTDRVALVPSTVWVKTLDSEGKEKHVHVPVSDIELLSVEG</sequence>
<comment type="similarity">
    <text evidence="1">Belongs to the ParB family.</text>
</comment>
<reference evidence="4 5" key="1">
    <citation type="submission" date="2016-09" db="EMBL/GenBank/DDBJ databases">
        <title>Xenorhabdus thuongxuanensis sp. nov. and Xenorhabdus eapokensis sp. nov., isolated from Steinernema species.</title>
        <authorList>
            <person name="Kaempfer P."/>
            <person name="Tobias N.J."/>
            <person name="Phan Ke L."/>
            <person name="Bode H.B."/>
            <person name="Glaeser S.P."/>
        </authorList>
    </citation>
    <scope>NUCLEOTIDE SEQUENCE [LARGE SCALE GENOMIC DNA]</scope>
    <source>
        <strain evidence="4 5">DL20</strain>
    </source>
</reference>
<dbReference type="SMART" id="SM00470">
    <property type="entry name" value="ParB"/>
    <property type="match status" value="1"/>
</dbReference>
<feature type="domain" description="ParB-like N-terminal" evidence="3">
    <location>
        <begin position="25"/>
        <end position="115"/>
    </location>
</feature>
<dbReference type="InterPro" id="IPR003115">
    <property type="entry name" value="ParB_N"/>
</dbReference>
<protein>
    <submittedName>
        <fullName evidence="4">Chromosome partition protein B</fullName>
    </submittedName>
</protein>
<organism evidence="4 5">
    <name type="scientific">Xenorhabdus eapokensis</name>
    <dbReference type="NCBI Taxonomy" id="1873482"/>
    <lineage>
        <taxon>Bacteria</taxon>
        <taxon>Pseudomonadati</taxon>
        <taxon>Pseudomonadota</taxon>
        <taxon>Gammaproteobacteria</taxon>
        <taxon>Enterobacterales</taxon>
        <taxon>Morganellaceae</taxon>
        <taxon>Xenorhabdus</taxon>
    </lineage>
</organism>
<dbReference type="Gene3D" id="1.10.10.2830">
    <property type="match status" value="1"/>
</dbReference>
<evidence type="ECO:0000256" key="1">
    <source>
        <dbReference type="ARBA" id="ARBA00006295"/>
    </source>
</evidence>
<dbReference type="PANTHER" id="PTHR33375">
    <property type="entry name" value="CHROMOSOME-PARTITIONING PROTEIN PARB-RELATED"/>
    <property type="match status" value="1"/>
</dbReference>
<dbReference type="EMBL" id="MKGQ01000055">
    <property type="protein sequence ID" value="OKO99418.1"/>
    <property type="molecule type" value="Genomic_DNA"/>
</dbReference>
<name>A0A1Q5TGR0_9GAMM</name>
<dbReference type="Proteomes" id="UP000186268">
    <property type="component" value="Unassembled WGS sequence"/>
</dbReference>
<dbReference type="Gene3D" id="3.90.1530.30">
    <property type="match status" value="1"/>
</dbReference>
<evidence type="ECO:0000313" key="4">
    <source>
        <dbReference type="EMBL" id="OKO99418.1"/>
    </source>
</evidence>
<dbReference type="InterPro" id="IPR013741">
    <property type="entry name" value="KorB_domain"/>
</dbReference>
<evidence type="ECO:0000313" key="5">
    <source>
        <dbReference type="Proteomes" id="UP000186268"/>
    </source>
</evidence>
<dbReference type="SUPFAM" id="SSF110849">
    <property type="entry name" value="ParB/Sulfiredoxin"/>
    <property type="match status" value="1"/>
</dbReference>
<dbReference type="AlphaFoldDB" id="A0A1Q5TGR0"/>
<gene>
    <name evidence="4" type="ORF">Xedl_03657</name>
</gene>
<feature type="compositionally biased region" description="Polar residues" evidence="2">
    <location>
        <begin position="245"/>
        <end position="276"/>
    </location>
</feature>
<dbReference type="InterPro" id="IPR050336">
    <property type="entry name" value="Chromosome_partition/occlusion"/>
</dbReference>
<feature type="region of interest" description="Disordered" evidence="2">
    <location>
        <begin position="224"/>
        <end position="295"/>
    </location>
</feature>
<dbReference type="GO" id="GO:0007059">
    <property type="term" value="P:chromosome segregation"/>
    <property type="evidence" value="ECO:0007669"/>
    <property type="project" value="TreeGrafter"/>
</dbReference>
<evidence type="ECO:0000259" key="3">
    <source>
        <dbReference type="SMART" id="SM00470"/>
    </source>
</evidence>
<accession>A0A1Q5TGR0</accession>